<protein>
    <submittedName>
        <fullName evidence="1">Uncharacterized protein</fullName>
    </submittedName>
</protein>
<dbReference type="AlphaFoldDB" id="M3B507"/>
<dbReference type="HOGENOM" id="CLU_1555946_0_0_1"/>
<dbReference type="RefSeq" id="XP_007925051.1">
    <property type="nucleotide sequence ID" value="XM_007926860.1"/>
</dbReference>
<dbReference type="VEuPathDB" id="FungiDB:MYCFIDRAFT_173421"/>
<dbReference type="EMBL" id="KB446557">
    <property type="protein sequence ID" value="EME84427.1"/>
    <property type="molecule type" value="Genomic_DNA"/>
</dbReference>
<keyword evidence="2" id="KW-1185">Reference proteome</keyword>
<sequence>MMYAWQVHINSTEDTAQRSPQVFASQPDSTALHVTVLNHVRTKFINLGAVHSPARDGVLIRDWLRMPLAGRDFLAKLRQTLAARIVISPFSPASLLALFHRQVNNPSTLLTTKNSRILPSKLGNQLSVTTRASAALLGRVTLRLLDNLFSTARRVFTKYFSHRSTVLIQRHI</sequence>
<evidence type="ECO:0000313" key="2">
    <source>
        <dbReference type="Proteomes" id="UP000016932"/>
    </source>
</evidence>
<evidence type="ECO:0000313" key="1">
    <source>
        <dbReference type="EMBL" id="EME84427.1"/>
    </source>
</evidence>
<dbReference type="KEGG" id="pfj:MYCFIDRAFT_173421"/>
<dbReference type="GeneID" id="19332988"/>
<dbReference type="OrthoDB" id="10639789at2759"/>
<reference evidence="1 2" key="1">
    <citation type="journal article" date="2012" name="PLoS Pathog.">
        <title>Diverse lifestyles and strategies of plant pathogenesis encoded in the genomes of eighteen Dothideomycetes fungi.</title>
        <authorList>
            <person name="Ohm R.A."/>
            <person name="Feau N."/>
            <person name="Henrissat B."/>
            <person name="Schoch C.L."/>
            <person name="Horwitz B.A."/>
            <person name="Barry K.W."/>
            <person name="Condon B.J."/>
            <person name="Copeland A.C."/>
            <person name="Dhillon B."/>
            <person name="Glaser F."/>
            <person name="Hesse C.N."/>
            <person name="Kosti I."/>
            <person name="LaButti K."/>
            <person name="Lindquist E.A."/>
            <person name="Lucas S."/>
            <person name="Salamov A.A."/>
            <person name="Bradshaw R.E."/>
            <person name="Ciuffetti L."/>
            <person name="Hamelin R.C."/>
            <person name="Kema G.H.J."/>
            <person name="Lawrence C."/>
            <person name="Scott J.A."/>
            <person name="Spatafora J.W."/>
            <person name="Turgeon B.G."/>
            <person name="de Wit P.J.G.M."/>
            <person name="Zhong S."/>
            <person name="Goodwin S.B."/>
            <person name="Grigoriev I.V."/>
        </authorList>
    </citation>
    <scope>NUCLEOTIDE SEQUENCE [LARGE SCALE GENOMIC DNA]</scope>
    <source>
        <strain evidence="1 2">CIRAD86</strain>
    </source>
</reference>
<dbReference type="Proteomes" id="UP000016932">
    <property type="component" value="Unassembled WGS sequence"/>
</dbReference>
<accession>M3B507</accession>
<organism evidence="1 2">
    <name type="scientific">Pseudocercospora fijiensis (strain CIRAD86)</name>
    <name type="common">Black leaf streak disease fungus</name>
    <name type="synonym">Mycosphaerella fijiensis</name>
    <dbReference type="NCBI Taxonomy" id="383855"/>
    <lineage>
        <taxon>Eukaryota</taxon>
        <taxon>Fungi</taxon>
        <taxon>Dikarya</taxon>
        <taxon>Ascomycota</taxon>
        <taxon>Pezizomycotina</taxon>
        <taxon>Dothideomycetes</taxon>
        <taxon>Dothideomycetidae</taxon>
        <taxon>Mycosphaerellales</taxon>
        <taxon>Mycosphaerellaceae</taxon>
        <taxon>Pseudocercospora</taxon>
    </lineage>
</organism>
<name>M3B507_PSEFD</name>
<proteinExistence type="predicted"/>
<gene>
    <name evidence="1" type="ORF">MYCFIDRAFT_173421</name>
</gene>